<dbReference type="PIRSF" id="PIRSF000709">
    <property type="entry name" value="6PFK_2-Ptase"/>
    <property type="match status" value="1"/>
</dbReference>
<evidence type="ECO:0000313" key="2">
    <source>
        <dbReference type="Proteomes" id="UP000008141"/>
    </source>
</evidence>
<dbReference type="SUPFAM" id="SSF53254">
    <property type="entry name" value="Phosphoglycerate mutase-like"/>
    <property type="match status" value="1"/>
</dbReference>
<dbReference type="EMBL" id="GL433849">
    <property type="protein sequence ID" value="EFN54024.1"/>
    <property type="molecule type" value="Genomic_DNA"/>
</dbReference>
<accession>E1ZJP0</accession>
<name>E1ZJP0_CHLVA</name>
<dbReference type="RefSeq" id="XP_005846126.1">
    <property type="nucleotide sequence ID" value="XM_005846064.1"/>
</dbReference>
<dbReference type="PANTHER" id="PTHR47821:SF2">
    <property type="entry name" value="PHOSPHOGLYCERATE MUTASE FAMILY PROTEIN"/>
    <property type="match status" value="1"/>
</dbReference>
<keyword evidence="2" id="KW-1185">Reference proteome</keyword>
<evidence type="ECO:0008006" key="3">
    <source>
        <dbReference type="Google" id="ProtNLM"/>
    </source>
</evidence>
<dbReference type="STRING" id="554065.E1ZJP0"/>
<sequence length="208" mass="22013">MVAAPTTFNNTYYLLRHGLSHANEQDLIVSRPENGQEARWGLSDTGRQQAAAAGQQLAQQLGMHEPASLAVLASPFSRTVDTAVGAGAALGIQEGDPRLQLEPALRERCFGDHEMTSCANYELVWAQDALSTSNRPPGEGGESVEDVAARTAGLVQQLEQRHSGKHLVLVSHGDALSILAAALLGTPLGEHRRHGLPNCGILRIGGSS</sequence>
<dbReference type="Pfam" id="PF00300">
    <property type="entry name" value="His_Phos_1"/>
    <property type="match status" value="1"/>
</dbReference>
<reference evidence="1 2" key="1">
    <citation type="journal article" date="2010" name="Plant Cell">
        <title>The Chlorella variabilis NC64A genome reveals adaptation to photosymbiosis, coevolution with viruses, and cryptic sex.</title>
        <authorList>
            <person name="Blanc G."/>
            <person name="Duncan G."/>
            <person name="Agarkova I."/>
            <person name="Borodovsky M."/>
            <person name="Gurnon J."/>
            <person name="Kuo A."/>
            <person name="Lindquist E."/>
            <person name="Lucas S."/>
            <person name="Pangilinan J."/>
            <person name="Polle J."/>
            <person name="Salamov A."/>
            <person name="Terry A."/>
            <person name="Yamada T."/>
            <person name="Dunigan D.D."/>
            <person name="Grigoriev I.V."/>
            <person name="Claverie J.M."/>
            <person name="Van Etten J.L."/>
        </authorList>
    </citation>
    <scope>NUCLEOTIDE SEQUENCE [LARGE SCALE GENOMIC DNA]</scope>
    <source>
        <strain evidence="1 2">NC64A</strain>
    </source>
</reference>
<organism evidence="2">
    <name type="scientific">Chlorella variabilis</name>
    <name type="common">Green alga</name>
    <dbReference type="NCBI Taxonomy" id="554065"/>
    <lineage>
        <taxon>Eukaryota</taxon>
        <taxon>Viridiplantae</taxon>
        <taxon>Chlorophyta</taxon>
        <taxon>core chlorophytes</taxon>
        <taxon>Trebouxiophyceae</taxon>
        <taxon>Chlorellales</taxon>
        <taxon>Chlorellaceae</taxon>
        <taxon>Chlorella clade</taxon>
        <taxon>Chlorella</taxon>
    </lineage>
</organism>
<dbReference type="OMA" id="QSHERYA"/>
<evidence type="ECO:0000313" key="1">
    <source>
        <dbReference type="EMBL" id="EFN54024.1"/>
    </source>
</evidence>
<dbReference type="InParanoid" id="E1ZJP0"/>
<dbReference type="GeneID" id="17353441"/>
<dbReference type="Gene3D" id="3.40.50.1240">
    <property type="entry name" value="Phosphoglycerate mutase-like"/>
    <property type="match status" value="1"/>
</dbReference>
<dbReference type="PANTHER" id="PTHR47821">
    <property type="entry name" value="PHOSPHOGLYCERATE MUTASE FAMILY PROTEIN"/>
    <property type="match status" value="1"/>
</dbReference>
<dbReference type="InterPro" id="IPR029033">
    <property type="entry name" value="His_PPase_superfam"/>
</dbReference>
<dbReference type="SMART" id="SM00855">
    <property type="entry name" value="PGAM"/>
    <property type="match status" value="1"/>
</dbReference>
<dbReference type="KEGG" id="cvr:CHLNCDRAFT_59722"/>
<gene>
    <name evidence="1" type="ORF">CHLNCDRAFT_59722</name>
</gene>
<dbReference type="OrthoDB" id="354304at2759"/>
<protein>
    <recommendedName>
        <fullName evidence="3">Phosphoglycerate mutase</fullName>
    </recommendedName>
</protein>
<dbReference type="eggNOG" id="ENOG502QSKC">
    <property type="taxonomic scope" value="Eukaryota"/>
</dbReference>
<dbReference type="CDD" id="cd07067">
    <property type="entry name" value="HP_PGM_like"/>
    <property type="match status" value="1"/>
</dbReference>
<proteinExistence type="predicted"/>
<dbReference type="Proteomes" id="UP000008141">
    <property type="component" value="Unassembled WGS sequence"/>
</dbReference>
<dbReference type="FunCoup" id="E1ZJP0">
    <property type="interactions" value="15"/>
</dbReference>
<dbReference type="AlphaFoldDB" id="E1ZJP0"/>
<dbReference type="InterPro" id="IPR013078">
    <property type="entry name" value="His_Pase_superF_clade-1"/>
</dbReference>